<gene>
    <name evidence="20 22" type="primary">murB</name>
    <name evidence="22" type="ORF">J0A65_21185</name>
</gene>
<dbReference type="NCBIfam" id="NF000755">
    <property type="entry name" value="PRK00046.1"/>
    <property type="match status" value="1"/>
</dbReference>
<keyword evidence="11 20" id="KW-0274">FAD</keyword>
<evidence type="ECO:0000256" key="15">
    <source>
        <dbReference type="ARBA" id="ARBA00023002"/>
    </source>
</evidence>
<dbReference type="HAMAP" id="MF_00037">
    <property type="entry name" value="MurB"/>
    <property type="match status" value="1"/>
</dbReference>
<sequence>MVDLTPLHTFGLHAQARNLLVVDDISQLRAFDAEQYFILGEGSNTVFLEDYQGCVVQVRLTGVEVKERASFHEVTVGAGENWHKLVVSLLEAGIHGAENLALIPGTVGAAPIQNIGAYGRELADFCHQVECVDIRTGEMRWLDREQCLFGYRDSVFKQPDMASWLITQVVFRFPKEAKVQAEYGELKSLGTAPTPQQVFNKVVEVRQQKLPDPAKLGNAGSFFKNPVISHQHYLLLKDSWEDIPGFPVDESNTKIPAAWLIDKLGFKGKHVGGVACHANQPLVLVNQGGGTGEELLSLARRIRDEVLGRFSITLENEVRLLGAEGLVRL</sequence>
<keyword evidence="12 20" id="KW-0521">NADP</keyword>
<feature type="active site" description="Proton donor" evidence="20">
    <location>
        <position position="221"/>
    </location>
</feature>
<keyword evidence="9 20" id="KW-0132">Cell division</keyword>
<protein>
    <recommendedName>
        <fullName evidence="7 20">UDP-N-acetylenolpyruvoylglucosamine reductase</fullName>
        <ecNumber evidence="6 20">1.3.1.98</ecNumber>
    </recommendedName>
    <alternativeName>
        <fullName evidence="18 20">UDP-N-acetylmuramate dehydrogenase</fullName>
    </alternativeName>
</protein>
<dbReference type="EMBL" id="JAFKCS010000060">
    <property type="protein sequence ID" value="MBN7822392.1"/>
    <property type="molecule type" value="Genomic_DNA"/>
</dbReference>
<dbReference type="Proteomes" id="UP000663992">
    <property type="component" value="Unassembled WGS sequence"/>
</dbReference>
<dbReference type="SUPFAM" id="SSF56176">
    <property type="entry name" value="FAD-binding/transporter-associated domain-like"/>
    <property type="match status" value="1"/>
</dbReference>
<evidence type="ECO:0000256" key="9">
    <source>
        <dbReference type="ARBA" id="ARBA00022618"/>
    </source>
</evidence>
<comment type="similarity">
    <text evidence="5 20">Belongs to the MurB family.</text>
</comment>
<dbReference type="InterPro" id="IPR036635">
    <property type="entry name" value="MurB_C_sf"/>
</dbReference>
<evidence type="ECO:0000256" key="8">
    <source>
        <dbReference type="ARBA" id="ARBA00022490"/>
    </source>
</evidence>
<keyword evidence="14 20" id="KW-0573">Peptidoglycan synthesis</keyword>
<comment type="function">
    <text evidence="2 20">Cell wall formation.</text>
</comment>
<evidence type="ECO:0000256" key="18">
    <source>
        <dbReference type="ARBA" id="ARBA00031026"/>
    </source>
</evidence>
<dbReference type="PANTHER" id="PTHR21071:SF4">
    <property type="entry name" value="UDP-N-ACETYLENOLPYRUVOYLGLUCOSAMINE REDUCTASE"/>
    <property type="match status" value="1"/>
</dbReference>
<evidence type="ECO:0000313" key="22">
    <source>
        <dbReference type="EMBL" id="MBN7822392.1"/>
    </source>
</evidence>
<dbReference type="PROSITE" id="PS51387">
    <property type="entry name" value="FAD_PCMH"/>
    <property type="match status" value="1"/>
</dbReference>
<dbReference type="InterPro" id="IPR003170">
    <property type="entry name" value="MurB"/>
</dbReference>
<evidence type="ECO:0000256" key="14">
    <source>
        <dbReference type="ARBA" id="ARBA00022984"/>
    </source>
</evidence>
<dbReference type="Pfam" id="PF02873">
    <property type="entry name" value="MurB_C"/>
    <property type="match status" value="1"/>
</dbReference>
<keyword evidence="23" id="KW-1185">Reference proteome</keyword>
<name>A0ABS3CZ47_9ALTE</name>
<dbReference type="EC" id="1.3.1.98" evidence="6 20"/>
<dbReference type="Gene3D" id="3.30.43.10">
    <property type="entry name" value="Uridine Diphospho-n-acetylenolpyruvylglucosamine Reductase, domain 2"/>
    <property type="match status" value="1"/>
</dbReference>
<feature type="active site" evidence="20">
    <location>
        <position position="152"/>
    </location>
</feature>
<keyword evidence="15 20" id="KW-0560">Oxidoreductase</keyword>
<evidence type="ECO:0000256" key="6">
    <source>
        <dbReference type="ARBA" id="ARBA00012518"/>
    </source>
</evidence>
<feature type="active site" evidence="20">
    <location>
        <position position="317"/>
    </location>
</feature>
<accession>A0ABS3CZ47</accession>
<comment type="catalytic activity">
    <reaction evidence="19 20">
        <text>UDP-N-acetyl-alpha-D-muramate + NADP(+) = UDP-N-acetyl-3-O-(1-carboxyvinyl)-alpha-D-glucosamine + NADPH + H(+)</text>
        <dbReference type="Rhea" id="RHEA:12248"/>
        <dbReference type="ChEBI" id="CHEBI:15378"/>
        <dbReference type="ChEBI" id="CHEBI:57783"/>
        <dbReference type="ChEBI" id="CHEBI:58349"/>
        <dbReference type="ChEBI" id="CHEBI:68483"/>
        <dbReference type="ChEBI" id="CHEBI:70757"/>
        <dbReference type="EC" id="1.3.1.98"/>
    </reaction>
</comment>
<evidence type="ECO:0000256" key="4">
    <source>
        <dbReference type="ARBA" id="ARBA00004752"/>
    </source>
</evidence>
<evidence type="ECO:0000313" key="23">
    <source>
        <dbReference type="Proteomes" id="UP000663992"/>
    </source>
</evidence>
<keyword evidence="10 20" id="KW-0285">Flavoprotein</keyword>
<evidence type="ECO:0000259" key="21">
    <source>
        <dbReference type="PROSITE" id="PS51387"/>
    </source>
</evidence>
<comment type="pathway">
    <text evidence="4 20">Cell wall biogenesis; peptidoglycan biosynthesis.</text>
</comment>
<evidence type="ECO:0000256" key="17">
    <source>
        <dbReference type="ARBA" id="ARBA00023316"/>
    </source>
</evidence>
<proteinExistence type="inferred from homology"/>
<evidence type="ECO:0000256" key="11">
    <source>
        <dbReference type="ARBA" id="ARBA00022827"/>
    </source>
</evidence>
<reference evidence="22 23" key="1">
    <citation type="submission" date="2021-03" db="EMBL/GenBank/DDBJ databases">
        <title>novel species isolated from a fishpond in China.</title>
        <authorList>
            <person name="Lu H."/>
            <person name="Cai Z."/>
        </authorList>
    </citation>
    <scope>NUCLEOTIDE SEQUENCE [LARGE SCALE GENOMIC DNA]</scope>
    <source>
        <strain evidence="22 23">Y57</strain>
    </source>
</reference>
<dbReference type="InterPro" id="IPR011601">
    <property type="entry name" value="MurB_C"/>
</dbReference>
<evidence type="ECO:0000256" key="16">
    <source>
        <dbReference type="ARBA" id="ARBA00023306"/>
    </source>
</evidence>
<evidence type="ECO:0000256" key="5">
    <source>
        <dbReference type="ARBA" id="ARBA00010485"/>
    </source>
</evidence>
<evidence type="ECO:0000256" key="19">
    <source>
        <dbReference type="ARBA" id="ARBA00048914"/>
    </source>
</evidence>
<comment type="cofactor">
    <cofactor evidence="1 20">
        <name>FAD</name>
        <dbReference type="ChEBI" id="CHEBI:57692"/>
    </cofactor>
</comment>
<organism evidence="22 23">
    <name type="scientific">Bowmanella yangjiangensis</name>
    <dbReference type="NCBI Taxonomy" id="2811230"/>
    <lineage>
        <taxon>Bacteria</taxon>
        <taxon>Pseudomonadati</taxon>
        <taxon>Pseudomonadota</taxon>
        <taxon>Gammaproteobacteria</taxon>
        <taxon>Alteromonadales</taxon>
        <taxon>Alteromonadaceae</taxon>
        <taxon>Bowmanella</taxon>
    </lineage>
</organism>
<dbReference type="SUPFAM" id="SSF56194">
    <property type="entry name" value="Uridine diphospho-N-Acetylenolpyruvylglucosamine reductase, MurB, C-terminal domain"/>
    <property type="match status" value="1"/>
</dbReference>
<evidence type="ECO:0000256" key="10">
    <source>
        <dbReference type="ARBA" id="ARBA00022630"/>
    </source>
</evidence>
<dbReference type="NCBIfam" id="TIGR00179">
    <property type="entry name" value="murB"/>
    <property type="match status" value="1"/>
</dbReference>
<evidence type="ECO:0000256" key="3">
    <source>
        <dbReference type="ARBA" id="ARBA00004496"/>
    </source>
</evidence>
<evidence type="ECO:0000256" key="1">
    <source>
        <dbReference type="ARBA" id="ARBA00001974"/>
    </source>
</evidence>
<dbReference type="Gene3D" id="3.30.465.10">
    <property type="match status" value="1"/>
</dbReference>
<evidence type="ECO:0000256" key="13">
    <source>
        <dbReference type="ARBA" id="ARBA00022960"/>
    </source>
</evidence>
<feature type="domain" description="FAD-binding PCMH-type" evidence="21">
    <location>
        <begin position="12"/>
        <end position="176"/>
    </location>
</feature>
<evidence type="ECO:0000256" key="12">
    <source>
        <dbReference type="ARBA" id="ARBA00022857"/>
    </source>
</evidence>
<keyword evidence="17 20" id="KW-0961">Cell wall biogenesis/degradation</keyword>
<dbReference type="InterPro" id="IPR006094">
    <property type="entry name" value="Oxid_FAD_bind_N"/>
</dbReference>
<dbReference type="RefSeq" id="WP_206596326.1">
    <property type="nucleotide sequence ID" value="NZ_JAFKCS010000060.1"/>
</dbReference>
<dbReference type="InterPro" id="IPR036318">
    <property type="entry name" value="FAD-bd_PCMH-like_sf"/>
</dbReference>
<keyword evidence="8 20" id="KW-0963">Cytoplasm</keyword>
<evidence type="ECO:0000256" key="7">
    <source>
        <dbReference type="ARBA" id="ARBA00015188"/>
    </source>
</evidence>
<comment type="caution">
    <text evidence="22">The sequence shown here is derived from an EMBL/GenBank/DDBJ whole genome shotgun (WGS) entry which is preliminary data.</text>
</comment>
<comment type="subcellular location">
    <subcellularLocation>
        <location evidence="3 20">Cytoplasm</location>
    </subcellularLocation>
</comment>
<evidence type="ECO:0000256" key="20">
    <source>
        <dbReference type="HAMAP-Rule" id="MF_00037"/>
    </source>
</evidence>
<dbReference type="Pfam" id="PF01565">
    <property type="entry name" value="FAD_binding_4"/>
    <property type="match status" value="1"/>
</dbReference>
<keyword evidence="13 20" id="KW-0133">Cell shape</keyword>
<dbReference type="InterPro" id="IPR016169">
    <property type="entry name" value="FAD-bd_PCMH_sub2"/>
</dbReference>
<dbReference type="InterPro" id="IPR016167">
    <property type="entry name" value="FAD-bd_PCMH_sub1"/>
</dbReference>
<dbReference type="GO" id="GO:0008762">
    <property type="term" value="F:UDP-N-acetylmuramate dehydrogenase activity"/>
    <property type="evidence" value="ECO:0007669"/>
    <property type="project" value="UniProtKB-EC"/>
</dbReference>
<dbReference type="InterPro" id="IPR016166">
    <property type="entry name" value="FAD-bd_PCMH"/>
</dbReference>
<evidence type="ECO:0000256" key="2">
    <source>
        <dbReference type="ARBA" id="ARBA00003921"/>
    </source>
</evidence>
<dbReference type="Gene3D" id="3.90.78.10">
    <property type="entry name" value="UDP-N-acetylenolpyruvoylglucosamine reductase, C-terminal domain"/>
    <property type="match status" value="1"/>
</dbReference>
<keyword evidence="16 20" id="KW-0131">Cell cycle</keyword>
<dbReference type="PANTHER" id="PTHR21071">
    <property type="entry name" value="UDP-N-ACETYLENOLPYRUVOYLGLUCOSAMINE REDUCTASE"/>
    <property type="match status" value="1"/>
</dbReference>